<dbReference type="Proteomes" id="UP001303324">
    <property type="component" value="Chromosome"/>
</dbReference>
<protein>
    <submittedName>
        <fullName evidence="2">NAD-dependent epimerase/dehydratase family protein</fullName>
    </submittedName>
</protein>
<evidence type="ECO:0000313" key="2">
    <source>
        <dbReference type="EMBL" id="WNF21343.1"/>
    </source>
</evidence>
<dbReference type="InterPro" id="IPR036291">
    <property type="entry name" value="NAD(P)-bd_dom_sf"/>
</dbReference>
<name>A0ABY9VBR5_9BACI</name>
<feature type="domain" description="NAD-dependent epimerase/dehydratase" evidence="1">
    <location>
        <begin position="4"/>
        <end position="207"/>
    </location>
</feature>
<evidence type="ECO:0000259" key="1">
    <source>
        <dbReference type="Pfam" id="PF01370"/>
    </source>
</evidence>
<evidence type="ECO:0000313" key="3">
    <source>
        <dbReference type="Proteomes" id="UP001303324"/>
    </source>
</evidence>
<dbReference type="InterPro" id="IPR001509">
    <property type="entry name" value="Epimerase_deHydtase"/>
</dbReference>
<dbReference type="Pfam" id="PF01370">
    <property type="entry name" value="Epimerase"/>
    <property type="match status" value="1"/>
</dbReference>
<sequence length="298" mass="33038">MRKVLVLGGTQYFGKKLVQKLIENGDEVTVATRGTKSDPFGDHVKRLVIDREKKESMSAAFEGKAWDLVYDQSCFSPIEAKDTSEALEGKAGRYIFTSTQAVYDFGTLHTESNFNANTYPVEYKSRREYPGYEGYKEAKRASEAVFHQLGIFEVVSVRFPIVVSEDDYTERLKFHVDKILSGQPIGIPNPELRYSFIHADEAADFLLGIGNSKFMGPINPGSAGDISLGELVDKIALLSNKKASVVNSTESGTVSPYALPGSWSIDTSLATGLGFKFIELDQLLEQLILFYIKQNDSN</sequence>
<gene>
    <name evidence="2" type="ORF">RH061_14175</name>
</gene>
<dbReference type="RefSeq" id="WP_311071088.1">
    <property type="nucleotide sequence ID" value="NZ_CP134494.1"/>
</dbReference>
<dbReference type="SUPFAM" id="SSF51735">
    <property type="entry name" value="NAD(P)-binding Rossmann-fold domains"/>
    <property type="match status" value="1"/>
</dbReference>
<organism evidence="2 3">
    <name type="scientific">Mesobacillus jeotgali</name>
    <dbReference type="NCBI Taxonomy" id="129985"/>
    <lineage>
        <taxon>Bacteria</taxon>
        <taxon>Bacillati</taxon>
        <taxon>Bacillota</taxon>
        <taxon>Bacilli</taxon>
        <taxon>Bacillales</taxon>
        <taxon>Bacillaceae</taxon>
        <taxon>Mesobacillus</taxon>
    </lineage>
</organism>
<keyword evidence="3" id="KW-1185">Reference proteome</keyword>
<dbReference type="Gene3D" id="3.40.50.720">
    <property type="entry name" value="NAD(P)-binding Rossmann-like Domain"/>
    <property type="match status" value="1"/>
</dbReference>
<accession>A0ABY9VBR5</accession>
<reference evidence="2 3" key="1">
    <citation type="submission" date="2023-09" db="EMBL/GenBank/DDBJ databases">
        <title>Microbial mechanism of fulvic acid promoting antimony reduction mineralization in rice fields.</title>
        <authorList>
            <person name="Chen G."/>
            <person name="Lan J."/>
        </authorList>
    </citation>
    <scope>NUCLEOTIDE SEQUENCE [LARGE SCALE GENOMIC DNA]</scope>
    <source>
        <strain evidence="2 3">PS1</strain>
    </source>
</reference>
<proteinExistence type="predicted"/>
<dbReference type="EMBL" id="CP134494">
    <property type="protein sequence ID" value="WNF21343.1"/>
    <property type="molecule type" value="Genomic_DNA"/>
</dbReference>